<dbReference type="Proteomes" id="UP000000269">
    <property type="component" value="Chromosome"/>
</dbReference>
<dbReference type="STRING" id="350688.Clos_1664"/>
<dbReference type="SUPFAM" id="SSF53649">
    <property type="entry name" value="Alkaline phosphatase-like"/>
    <property type="match status" value="1"/>
</dbReference>
<dbReference type="EMBL" id="CP000853">
    <property type="protein sequence ID" value="ABW19204.1"/>
    <property type="molecule type" value="Genomic_DNA"/>
</dbReference>
<feature type="transmembrane region" description="Helical" evidence="1">
    <location>
        <begin position="377"/>
        <end position="398"/>
    </location>
</feature>
<feature type="transmembrane region" description="Helical" evidence="1">
    <location>
        <begin position="437"/>
        <end position="453"/>
    </location>
</feature>
<feature type="transmembrane region" description="Helical" evidence="1">
    <location>
        <begin position="673"/>
        <end position="692"/>
    </location>
</feature>
<dbReference type="RefSeq" id="WP_012159516.1">
    <property type="nucleotide sequence ID" value="NC_009922.1"/>
</dbReference>
<feature type="transmembrane region" description="Helical" evidence="1">
    <location>
        <begin position="698"/>
        <end position="718"/>
    </location>
</feature>
<reference evidence="3" key="1">
    <citation type="submission" date="2007-10" db="EMBL/GenBank/DDBJ databases">
        <title>Complete genome of Alkaliphilus oremlandii OhILAs.</title>
        <authorList>
            <person name="Copeland A."/>
            <person name="Lucas S."/>
            <person name="Lapidus A."/>
            <person name="Barry K."/>
            <person name="Detter J.C."/>
            <person name="Glavina del Rio T."/>
            <person name="Hammon N."/>
            <person name="Israni S."/>
            <person name="Dalin E."/>
            <person name="Tice H."/>
            <person name="Pitluck S."/>
            <person name="Chain P."/>
            <person name="Malfatti S."/>
            <person name="Shin M."/>
            <person name="Vergez L."/>
            <person name="Schmutz J."/>
            <person name="Larimer F."/>
            <person name="Land M."/>
            <person name="Hauser L."/>
            <person name="Kyrpides N."/>
            <person name="Mikhailova N."/>
            <person name="Stolz J.F."/>
            <person name="Dawson A."/>
            <person name="Fisher E."/>
            <person name="Crable B."/>
            <person name="Perera E."/>
            <person name="Lisak J."/>
            <person name="Ranganathan M."/>
            <person name="Basu P."/>
            <person name="Richardson P."/>
        </authorList>
    </citation>
    <scope>NUCLEOTIDE SEQUENCE [LARGE SCALE GENOMIC DNA]</scope>
    <source>
        <strain evidence="3">OhILAs</strain>
    </source>
</reference>
<dbReference type="InterPro" id="IPR017850">
    <property type="entry name" value="Alkaline_phosphatase_core_sf"/>
</dbReference>
<dbReference type="HOGENOM" id="CLU_013382_1_0_9"/>
<organism evidence="2 3">
    <name type="scientific">Alkaliphilus oremlandii (strain OhILAs)</name>
    <name type="common">Clostridium oremlandii (strain OhILAs)</name>
    <dbReference type="NCBI Taxonomy" id="350688"/>
    <lineage>
        <taxon>Bacteria</taxon>
        <taxon>Bacillati</taxon>
        <taxon>Bacillota</taxon>
        <taxon>Clostridia</taxon>
        <taxon>Peptostreptococcales</taxon>
        <taxon>Natronincolaceae</taxon>
        <taxon>Alkaliphilus</taxon>
    </lineage>
</organism>
<feature type="transmembrane region" description="Helical" evidence="1">
    <location>
        <begin position="639"/>
        <end position="661"/>
    </location>
</feature>
<dbReference type="KEGG" id="aoe:Clos_1664"/>
<keyword evidence="1" id="KW-0472">Membrane</keyword>
<dbReference type="AlphaFoldDB" id="A8MGI1"/>
<feature type="transmembrane region" description="Helical" evidence="1">
    <location>
        <begin position="410"/>
        <end position="431"/>
    </location>
</feature>
<feature type="transmembrane region" description="Helical" evidence="1">
    <location>
        <begin position="507"/>
        <end position="525"/>
    </location>
</feature>
<accession>A8MGI1</accession>
<feature type="transmembrane region" description="Helical" evidence="1">
    <location>
        <begin position="582"/>
        <end position="603"/>
    </location>
</feature>
<feature type="transmembrane region" description="Helical" evidence="1">
    <location>
        <begin position="557"/>
        <end position="575"/>
    </location>
</feature>
<keyword evidence="1" id="KW-0812">Transmembrane</keyword>
<evidence type="ECO:0000256" key="1">
    <source>
        <dbReference type="SAM" id="Phobius"/>
    </source>
</evidence>
<feature type="transmembrane region" description="Helical" evidence="1">
    <location>
        <begin position="465"/>
        <end position="487"/>
    </location>
</feature>
<proteinExistence type="predicted"/>
<evidence type="ECO:0000313" key="3">
    <source>
        <dbReference type="Proteomes" id="UP000000269"/>
    </source>
</evidence>
<dbReference type="eggNOG" id="COG3119">
    <property type="taxonomic scope" value="Bacteria"/>
</dbReference>
<feature type="transmembrane region" description="Helical" evidence="1">
    <location>
        <begin position="532"/>
        <end position="551"/>
    </location>
</feature>
<name>A8MGI1_ALKOO</name>
<gene>
    <name evidence="2" type="ordered locus">Clos_1664</name>
</gene>
<dbReference type="OrthoDB" id="3199331at2"/>
<keyword evidence="1" id="KW-1133">Transmembrane helix</keyword>
<sequence>MNIRPIRFVSILMVWIIVSSFVSYGENNRTDLSKKMKVVLFVLNRIEVQDLDQMPRLKELMQESSVALMNTKASGSNNEFKSYATLGWGVRSEVSQSTSLFYKVDDEIRAIYERRTGSKIPESGIVSIDIGKLIEQNKKGEYGAIPGELGNVLRENGYKTAVLGNMNAHDVQLTPAALIAMDSKGYIDYGDISDELIEEDITRPFGIKTNYSILSERLRELYAASDFIVIELGDIARLERYKENVYSEVYEEYRRELLVEIDDFIGKIAKDLKEDSPKILITTPYPSSAAINRGERLTPLIIYDGKLGEKVLYSDTTKREGIVGNVDIGQTVLSYFDLSSDHMTGTVLKSIPKEDAWDYIKNVNLRVVNTSVQRARVLYSFAIYEILISIVAFIFIMVRKKLSPHWYQYILFALAGNMVVPLTLLIMPVFGVTSVEITYLLLVGITTCIVLLMNRFTKNHTLNTLLSITALLVFALIVDIVTGQNLIKNSLLGYDPIIGARYYGIGNEYMGILIGATIIFTTVLIEKYAVNIYGTILFYIFVVLVIGLPSLGANVGGTITAVAAFIFVSIRLSGARMDIKKIIYTALGIVGAVAIMAGIDLFISDSPTHLAGAIKQITAGGPIVVYQIIMRKISMNLRLIGITVWSKVLISAIVILGMLLYRPIGHIKNMSSKYSKVGIGWTGIIVACIVGFSVNDSGIVAAATSIIFLTSSILYLIIDDLS</sequence>
<protein>
    <submittedName>
        <fullName evidence="2">Uncharacterized protein</fullName>
    </submittedName>
</protein>
<evidence type="ECO:0000313" key="2">
    <source>
        <dbReference type="EMBL" id="ABW19204.1"/>
    </source>
</evidence>
<keyword evidence="3" id="KW-1185">Reference proteome</keyword>